<organism evidence="2 3">
    <name type="scientific">Polysphondylium violaceum</name>
    <dbReference type="NCBI Taxonomy" id="133409"/>
    <lineage>
        <taxon>Eukaryota</taxon>
        <taxon>Amoebozoa</taxon>
        <taxon>Evosea</taxon>
        <taxon>Eumycetozoa</taxon>
        <taxon>Dictyostelia</taxon>
        <taxon>Dictyosteliales</taxon>
        <taxon>Dictyosteliaceae</taxon>
        <taxon>Polysphondylium</taxon>
    </lineage>
</organism>
<evidence type="ECO:0000256" key="1">
    <source>
        <dbReference type="SAM" id="MobiDB-lite"/>
    </source>
</evidence>
<evidence type="ECO:0000313" key="2">
    <source>
        <dbReference type="EMBL" id="KAF2076977.1"/>
    </source>
</evidence>
<proteinExistence type="predicted"/>
<dbReference type="AlphaFoldDB" id="A0A8J4Q2K6"/>
<reference evidence="2" key="1">
    <citation type="submission" date="2020-01" db="EMBL/GenBank/DDBJ databases">
        <title>Development of genomics and gene disruption for Polysphondylium violaceum indicates a role for the polyketide synthase stlB in stalk morphogenesis.</title>
        <authorList>
            <person name="Narita B."/>
            <person name="Kawabe Y."/>
            <person name="Kin K."/>
            <person name="Saito T."/>
            <person name="Gibbs R."/>
            <person name="Kuspa A."/>
            <person name="Muzny D."/>
            <person name="Queller D."/>
            <person name="Richards S."/>
            <person name="Strassman J."/>
            <person name="Sucgang R."/>
            <person name="Worley K."/>
            <person name="Schaap P."/>
        </authorList>
    </citation>
    <scope>NUCLEOTIDE SEQUENCE</scope>
    <source>
        <strain evidence="2">QSvi11</strain>
    </source>
</reference>
<feature type="compositionally biased region" description="Low complexity" evidence="1">
    <location>
        <begin position="172"/>
        <end position="188"/>
    </location>
</feature>
<dbReference type="EMBL" id="AJWJ01000042">
    <property type="protein sequence ID" value="KAF2076977.1"/>
    <property type="molecule type" value="Genomic_DNA"/>
</dbReference>
<dbReference type="OrthoDB" id="23863at2759"/>
<protein>
    <submittedName>
        <fullName evidence="2">Uncharacterized protein</fullName>
    </submittedName>
</protein>
<name>A0A8J4Q2K6_9MYCE</name>
<comment type="caution">
    <text evidence="2">The sequence shown here is derived from an EMBL/GenBank/DDBJ whole genome shotgun (WGS) entry which is preliminary data.</text>
</comment>
<feature type="region of interest" description="Disordered" evidence="1">
    <location>
        <begin position="172"/>
        <end position="192"/>
    </location>
</feature>
<evidence type="ECO:0000313" key="3">
    <source>
        <dbReference type="Proteomes" id="UP000695562"/>
    </source>
</evidence>
<gene>
    <name evidence="2" type="ORF">CYY_001686</name>
</gene>
<accession>A0A8J4Q2K6</accession>
<dbReference type="Proteomes" id="UP000695562">
    <property type="component" value="Unassembled WGS sequence"/>
</dbReference>
<sequence>MSTPTIQNNNNTTNMNKPSIKVNQAYLNELDLTWNSLQMEFINQLQQQHQQDSGTKNQLSEQEIEGLKVYLQECKANLLTTFQSQVIVQQQEPAVPVNKNTNNNNIQVKKISNQSFEKIKQFESEVADPNLTEQSVMLTRDLESVVSRVTQLRNEVPRLVQQEVQQTLIKNTITPSPSSSSNETQSTQHPNHQQSLDILNNINENIDSISKDSIKTKEKVSQVLKKSVNVTNATKILN</sequence>
<keyword evidence="3" id="KW-1185">Reference proteome</keyword>